<comment type="caution">
    <text evidence="1">The sequence shown here is derived from an EMBL/GenBank/DDBJ whole genome shotgun (WGS) entry which is preliminary data.</text>
</comment>
<reference evidence="1 2" key="1">
    <citation type="submission" date="2019-12" db="EMBL/GenBank/DDBJ databases">
        <authorList>
            <person name="Alioto T."/>
            <person name="Alioto T."/>
            <person name="Gomez Garrido J."/>
        </authorList>
    </citation>
    <scope>NUCLEOTIDE SEQUENCE [LARGE SCALE GENOMIC DNA]</scope>
</reference>
<keyword evidence="2" id="KW-1185">Reference proteome</keyword>
<evidence type="ECO:0000313" key="2">
    <source>
        <dbReference type="Proteomes" id="UP000594638"/>
    </source>
</evidence>
<dbReference type="Proteomes" id="UP000594638">
    <property type="component" value="Unassembled WGS sequence"/>
</dbReference>
<protein>
    <submittedName>
        <fullName evidence="1">Uncharacterized protein</fullName>
    </submittedName>
</protein>
<accession>A0A8S0PHT6</accession>
<gene>
    <name evidence="1" type="ORF">OLEA9_A013470</name>
</gene>
<name>A0A8S0PHT6_OLEEU</name>
<proteinExistence type="predicted"/>
<dbReference type="AlphaFoldDB" id="A0A8S0PHT6"/>
<organism evidence="1 2">
    <name type="scientific">Olea europaea subsp. europaea</name>
    <dbReference type="NCBI Taxonomy" id="158383"/>
    <lineage>
        <taxon>Eukaryota</taxon>
        <taxon>Viridiplantae</taxon>
        <taxon>Streptophyta</taxon>
        <taxon>Embryophyta</taxon>
        <taxon>Tracheophyta</taxon>
        <taxon>Spermatophyta</taxon>
        <taxon>Magnoliopsida</taxon>
        <taxon>eudicotyledons</taxon>
        <taxon>Gunneridae</taxon>
        <taxon>Pentapetalae</taxon>
        <taxon>asterids</taxon>
        <taxon>lamiids</taxon>
        <taxon>Lamiales</taxon>
        <taxon>Oleaceae</taxon>
        <taxon>Oleeae</taxon>
        <taxon>Olea</taxon>
    </lineage>
</organism>
<dbReference type="Gramene" id="OE9A013470T2">
    <property type="protein sequence ID" value="OE9A013470C2"/>
    <property type="gene ID" value="OE9A013470"/>
</dbReference>
<evidence type="ECO:0000313" key="1">
    <source>
        <dbReference type="EMBL" id="CAA2949277.1"/>
    </source>
</evidence>
<sequence length="127" mass="14033">MSAPTTRSVSCKLVLNNVFLQSDYLRRISSGMLKLEGELQNHPANSYPFNAASYNENPQYPGNGDPCIFVAHVIYGSLVLLDLEQLNNILVILGDAAAAEGDWKTQLPADSRQRIVLEVETNFDFTS</sequence>
<dbReference type="EMBL" id="CACTIH010000072">
    <property type="protein sequence ID" value="CAA2949277.1"/>
    <property type="molecule type" value="Genomic_DNA"/>
</dbReference>